<dbReference type="EMBL" id="JNVM01000039">
    <property type="protein sequence ID" value="KEQ22342.1"/>
    <property type="molecule type" value="Genomic_DNA"/>
</dbReference>
<proteinExistence type="predicted"/>
<evidence type="ECO:0000313" key="2">
    <source>
        <dbReference type="EMBL" id="KEQ22342.1"/>
    </source>
</evidence>
<keyword evidence="1" id="KW-0472">Membrane</keyword>
<feature type="transmembrane region" description="Helical" evidence="1">
    <location>
        <begin position="168"/>
        <end position="192"/>
    </location>
</feature>
<dbReference type="PANTHER" id="PTHR35337">
    <property type="entry name" value="SLR1478 PROTEIN"/>
    <property type="match status" value="1"/>
</dbReference>
<comment type="caution">
    <text evidence="2">The sequence shown here is derived from an EMBL/GenBank/DDBJ whole genome shotgun (WGS) entry which is preliminary data.</text>
</comment>
<dbReference type="Proteomes" id="UP000028123">
    <property type="component" value="Unassembled WGS sequence"/>
</dbReference>
<protein>
    <submittedName>
        <fullName evidence="2">Membrane protein</fullName>
    </submittedName>
</protein>
<dbReference type="InterPro" id="IPR002798">
    <property type="entry name" value="SpoIIM-like"/>
</dbReference>
<dbReference type="AlphaFoldDB" id="A0A081NV69"/>
<dbReference type="OrthoDB" id="161024at2"/>
<feature type="transmembrane region" description="Helical" evidence="1">
    <location>
        <begin position="15"/>
        <end position="34"/>
    </location>
</feature>
<accession>A0A081NV69</accession>
<organism evidence="2 3">
    <name type="scientific">Paenibacillus tyrfis</name>
    <dbReference type="NCBI Taxonomy" id="1501230"/>
    <lineage>
        <taxon>Bacteria</taxon>
        <taxon>Bacillati</taxon>
        <taxon>Bacillota</taxon>
        <taxon>Bacilli</taxon>
        <taxon>Bacillales</taxon>
        <taxon>Paenibacillaceae</taxon>
        <taxon>Paenibacillus</taxon>
    </lineage>
</organism>
<evidence type="ECO:0000256" key="1">
    <source>
        <dbReference type="SAM" id="Phobius"/>
    </source>
</evidence>
<dbReference type="RefSeq" id="WP_036691362.1">
    <property type="nucleotide sequence ID" value="NZ_JNVM01000039.1"/>
</dbReference>
<dbReference type="PANTHER" id="PTHR35337:SF1">
    <property type="entry name" value="SLR1478 PROTEIN"/>
    <property type="match status" value="1"/>
</dbReference>
<keyword evidence="1" id="KW-1133">Transmembrane helix</keyword>
<dbReference type="Pfam" id="PF01944">
    <property type="entry name" value="SpoIIM"/>
    <property type="match status" value="1"/>
</dbReference>
<sequence length="203" mass="22613">MNWKNAFTQMKLMKHYFIASTLVFVTGIVMGALYSSQFHAFINGQLEALKQISDSIASKPNQQWSLFWLIFWNNASKSLLIIALGLFFGVFPLFFLLANGLLLGYVCTVSAQKQSWLYVIKTILPHGILEIPAIIVACAFGLRLGVIVLKMLLSALSPTRSVKTREQFLLFIKALLPVSVMLVAVLFVAALIESTLTLWLARG</sequence>
<feature type="transmembrane region" description="Helical" evidence="1">
    <location>
        <begin position="79"/>
        <end position="111"/>
    </location>
</feature>
<gene>
    <name evidence="2" type="ORF">ET33_23475</name>
</gene>
<feature type="transmembrane region" description="Helical" evidence="1">
    <location>
        <begin position="131"/>
        <end position="156"/>
    </location>
</feature>
<keyword evidence="1" id="KW-0812">Transmembrane</keyword>
<reference evidence="2 3" key="1">
    <citation type="submission" date="2014-06" db="EMBL/GenBank/DDBJ databases">
        <title>Draft genome sequence of Paenibacillus sp. MSt1.</title>
        <authorList>
            <person name="Aw Y.K."/>
            <person name="Ong K.S."/>
            <person name="Gan H.M."/>
            <person name="Lee S.M."/>
        </authorList>
    </citation>
    <scope>NUCLEOTIDE SEQUENCE [LARGE SCALE GENOMIC DNA]</scope>
    <source>
        <strain evidence="2 3">MSt1</strain>
    </source>
</reference>
<keyword evidence="3" id="KW-1185">Reference proteome</keyword>
<name>A0A081NV69_9BACL</name>
<evidence type="ECO:0000313" key="3">
    <source>
        <dbReference type="Proteomes" id="UP000028123"/>
    </source>
</evidence>
<dbReference type="eggNOG" id="COG1300">
    <property type="taxonomic scope" value="Bacteria"/>
</dbReference>